<comment type="function">
    <text evidence="14">Hydrolyzes the sphingolipid ceramide into sphingosine and free fatty acid.</text>
</comment>
<organism evidence="16 17">
    <name type="scientific">Anas platyrhynchos platyrhynchos</name>
    <name type="common">Northern mallard</name>
    <dbReference type="NCBI Taxonomy" id="8840"/>
    <lineage>
        <taxon>Eukaryota</taxon>
        <taxon>Metazoa</taxon>
        <taxon>Chordata</taxon>
        <taxon>Craniata</taxon>
        <taxon>Vertebrata</taxon>
        <taxon>Euteleostomi</taxon>
        <taxon>Archelosauria</taxon>
        <taxon>Archosauria</taxon>
        <taxon>Dinosauria</taxon>
        <taxon>Saurischia</taxon>
        <taxon>Theropoda</taxon>
        <taxon>Coelurosauria</taxon>
        <taxon>Aves</taxon>
        <taxon>Neognathae</taxon>
        <taxon>Galloanserae</taxon>
        <taxon>Anseriformes</taxon>
        <taxon>Anatidae</taxon>
        <taxon>Anatinae</taxon>
        <taxon>Anas</taxon>
    </lineage>
</organism>
<feature type="transmembrane region" description="Helical" evidence="14">
    <location>
        <begin position="259"/>
        <end position="278"/>
    </location>
</feature>
<keyword evidence="6 14" id="KW-0378">Hydrolase</keyword>
<evidence type="ECO:0000313" key="16">
    <source>
        <dbReference type="Ensembl" id="ENSAPLP00000022666.1"/>
    </source>
</evidence>
<dbReference type="Pfam" id="PF05875">
    <property type="entry name" value="Ceramidase"/>
    <property type="match status" value="1"/>
</dbReference>
<dbReference type="GO" id="GO:0030330">
    <property type="term" value="P:DNA damage response, signal transduction by p53 class mediator"/>
    <property type="evidence" value="ECO:0007669"/>
    <property type="project" value="Ensembl"/>
</dbReference>
<evidence type="ECO:0000256" key="4">
    <source>
        <dbReference type="ARBA" id="ARBA00009780"/>
    </source>
</evidence>
<comment type="pathway">
    <text evidence="2">Lipid metabolism; sphingolipid metabolism.</text>
</comment>
<keyword evidence="17" id="KW-1185">Reference proteome</keyword>
<dbReference type="InterPro" id="IPR008901">
    <property type="entry name" value="ACER"/>
</dbReference>
<dbReference type="GO" id="GO:0033629">
    <property type="term" value="P:negative regulation of cell adhesion mediated by integrin"/>
    <property type="evidence" value="ECO:0007669"/>
    <property type="project" value="Ensembl"/>
</dbReference>
<evidence type="ECO:0000256" key="5">
    <source>
        <dbReference type="ARBA" id="ARBA00022692"/>
    </source>
</evidence>
<evidence type="ECO:0000256" key="8">
    <source>
        <dbReference type="ARBA" id="ARBA00022989"/>
    </source>
</evidence>
<evidence type="ECO:0000313" key="17">
    <source>
        <dbReference type="Proteomes" id="UP000016666"/>
    </source>
</evidence>
<dbReference type="EC" id="3.5.1.-" evidence="14"/>
<proteinExistence type="inferred from homology"/>
<dbReference type="STRING" id="8840.ENSAPLP00000022666"/>
<comment type="pathway">
    <text evidence="3">Sphingolipid metabolism.</text>
</comment>
<keyword evidence="8 14" id="KW-1133">Transmembrane helix</keyword>
<dbReference type="PANTHER" id="PTHR46139">
    <property type="entry name" value="ALKALINE CERAMIDASE"/>
    <property type="match status" value="1"/>
</dbReference>
<reference evidence="16 17" key="1">
    <citation type="submission" date="2017-10" db="EMBL/GenBank/DDBJ databases">
        <title>A new Pekin duck reference genome.</title>
        <authorList>
            <person name="Hou Z.-C."/>
            <person name="Zhou Z.-K."/>
            <person name="Zhu F."/>
            <person name="Hou S.-S."/>
        </authorList>
    </citation>
    <scope>NUCLEOTIDE SEQUENCE [LARGE SCALE GENOMIC DNA]</scope>
</reference>
<evidence type="ECO:0000256" key="2">
    <source>
        <dbReference type="ARBA" id="ARBA00004760"/>
    </source>
</evidence>
<evidence type="ECO:0000256" key="15">
    <source>
        <dbReference type="SAM" id="MobiDB-lite"/>
    </source>
</evidence>
<keyword evidence="5 14" id="KW-0812">Transmembrane</keyword>
<feature type="compositionally biased region" description="Basic and acidic residues" evidence="15">
    <location>
        <begin position="80"/>
        <end position="94"/>
    </location>
</feature>
<dbReference type="UniPathway" id="UPA00222"/>
<accession>A0A493T9U6</accession>
<feature type="binding site" evidence="13">
    <location>
        <position position="296"/>
    </location>
    <ligand>
        <name>Zn(2+)</name>
        <dbReference type="ChEBI" id="CHEBI:29105"/>
        <note>catalytic</note>
    </ligand>
</feature>
<keyword evidence="13" id="KW-0479">Metal-binding</keyword>
<dbReference type="GO" id="GO:0046512">
    <property type="term" value="P:sphingosine biosynthetic process"/>
    <property type="evidence" value="ECO:0007669"/>
    <property type="project" value="Ensembl"/>
</dbReference>
<dbReference type="PANTHER" id="PTHR46139:SF1">
    <property type="entry name" value="ALKALINE CERAMIDASE 2"/>
    <property type="match status" value="1"/>
</dbReference>
<comment type="cofactor">
    <cofactor evidence="13">
        <name>Zn(2+)</name>
        <dbReference type="ChEBI" id="CHEBI:29105"/>
    </cofactor>
</comment>
<comment type="catalytic activity">
    <reaction evidence="12">
        <text>an N-acylsphinganine + H2O = sphinganine + a fatty acid</text>
        <dbReference type="Rhea" id="RHEA:33551"/>
        <dbReference type="ChEBI" id="CHEBI:15377"/>
        <dbReference type="ChEBI" id="CHEBI:28868"/>
        <dbReference type="ChEBI" id="CHEBI:31488"/>
        <dbReference type="ChEBI" id="CHEBI:57817"/>
    </reaction>
    <physiologicalReaction direction="left-to-right" evidence="12">
        <dbReference type="Rhea" id="RHEA:33552"/>
    </physiologicalReaction>
</comment>
<dbReference type="AlphaFoldDB" id="A0A493T9U6"/>
<evidence type="ECO:0000256" key="3">
    <source>
        <dbReference type="ARBA" id="ARBA00004991"/>
    </source>
</evidence>
<evidence type="ECO:0000256" key="11">
    <source>
        <dbReference type="ARBA" id="ARBA00048323"/>
    </source>
</evidence>
<dbReference type="Proteomes" id="UP000016666">
    <property type="component" value="Chromosome Z"/>
</dbReference>
<dbReference type="GO" id="GO:0042981">
    <property type="term" value="P:regulation of apoptotic process"/>
    <property type="evidence" value="ECO:0007669"/>
    <property type="project" value="Ensembl"/>
</dbReference>
<feature type="transmembrane region" description="Helical" evidence="14">
    <location>
        <begin position="180"/>
        <end position="198"/>
    </location>
</feature>
<comment type="catalytic activity">
    <reaction evidence="11">
        <text>an N-acylsphing-4-enine + H2O = sphing-4-enine + a fatty acid</text>
        <dbReference type="Rhea" id="RHEA:20856"/>
        <dbReference type="ChEBI" id="CHEBI:15377"/>
        <dbReference type="ChEBI" id="CHEBI:28868"/>
        <dbReference type="ChEBI" id="CHEBI:52639"/>
        <dbReference type="ChEBI" id="CHEBI:57756"/>
        <dbReference type="EC" id="3.5.1.23"/>
    </reaction>
    <physiologicalReaction direction="left-to-right" evidence="11">
        <dbReference type="Rhea" id="RHEA:20857"/>
    </physiologicalReaction>
</comment>
<reference evidence="16" key="2">
    <citation type="submission" date="2025-08" db="UniProtKB">
        <authorList>
            <consortium name="Ensembl"/>
        </authorList>
    </citation>
    <scope>IDENTIFICATION</scope>
</reference>
<dbReference type="GeneTree" id="ENSGT00730000110920"/>
<evidence type="ECO:0000256" key="9">
    <source>
        <dbReference type="ARBA" id="ARBA00023136"/>
    </source>
</evidence>
<keyword evidence="7" id="KW-0746">Sphingolipid metabolism</keyword>
<feature type="binding site" evidence="13">
    <location>
        <position position="300"/>
    </location>
    <ligand>
        <name>Zn(2+)</name>
        <dbReference type="ChEBI" id="CHEBI:29105"/>
        <note>catalytic</note>
    </ligand>
</feature>
<evidence type="ECO:0000256" key="13">
    <source>
        <dbReference type="PIRSR" id="PIRSR608901-2"/>
    </source>
</evidence>
<comment type="similarity">
    <text evidence="4 14">Belongs to the alkaline ceramidase family.</text>
</comment>
<keyword evidence="14" id="KW-0443">Lipid metabolism</keyword>
<reference evidence="16" key="3">
    <citation type="submission" date="2025-09" db="UniProtKB">
        <authorList>
            <consortium name="Ensembl"/>
        </authorList>
    </citation>
    <scope>IDENTIFICATION</scope>
</reference>
<dbReference type="GO" id="GO:0046872">
    <property type="term" value="F:metal ion binding"/>
    <property type="evidence" value="ECO:0007669"/>
    <property type="project" value="UniProtKB-KW"/>
</dbReference>
<dbReference type="GO" id="GO:0000139">
    <property type="term" value="C:Golgi membrane"/>
    <property type="evidence" value="ECO:0007669"/>
    <property type="project" value="Ensembl"/>
</dbReference>
<dbReference type="GO" id="GO:0017040">
    <property type="term" value="F:N-acylsphingosine amidohydrolase activity"/>
    <property type="evidence" value="ECO:0007669"/>
    <property type="project" value="UniProtKB-EC"/>
</dbReference>
<dbReference type="Ensembl" id="ENSAPLT00000040205.1">
    <property type="protein sequence ID" value="ENSAPLP00000022666.1"/>
    <property type="gene ID" value="ENSAPLG00000004885.2"/>
</dbReference>
<feature type="region of interest" description="Disordered" evidence="15">
    <location>
        <begin position="31"/>
        <end position="127"/>
    </location>
</feature>
<feature type="binding site" evidence="13">
    <location>
        <position position="167"/>
    </location>
    <ligand>
        <name>Zn(2+)</name>
        <dbReference type="ChEBI" id="CHEBI:29105"/>
        <note>catalytic</note>
    </ligand>
</feature>
<evidence type="ECO:0000256" key="14">
    <source>
        <dbReference type="RuleBase" id="RU364079"/>
    </source>
</evidence>
<dbReference type="GO" id="GO:0008284">
    <property type="term" value="P:positive regulation of cell population proliferation"/>
    <property type="evidence" value="ECO:0007669"/>
    <property type="project" value="Ensembl"/>
</dbReference>
<dbReference type="GO" id="GO:0001953">
    <property type="term" value="P:negative regulation of cell-matrix adhesion"/>
    <property type="evidence" value="ECO:0007669"/>
    <property type="project" value="Ensembl"/>
</dbReference>
<protein>
    <recommendedName>
        <fullName evidence="14">Alkaline ceramidase</fullName>
        <ecNumber evidence="14">3.5.1.-</ecNumber>
    </recommendedName>
</protein>
<feature type="compositionally biased region" description="Basic and acidic residues" evidence="15">
    <location>
        <begin position="34"/>
        <end position="57"/>
    </location>
</feature>
<evidence type="ECO:0000256" key="7">
    <source>
        <dbReference type="ARBA" id="ARBA00022919"/>
    </source>
</evidence>
<keyword evidence="13" id="KW-0862">Zinc</keyword>
<dbReference type="GO" id="GO:0010506">
    <property type="term" value="P:regulation of autophagy"/>
    <property type="evidence" value="ECO:0007669"/>
    <property type="project" value="Ensembl"/>
</dbReference>
<evidence type="ECO:0000256" key="10">
    <source>
        <dbReference type="ARBA" id="ARBA00047401"/>
    </source>
</evidence>
<comment type="caution">
    <text evidence="14">Lacks conserved residue(s) required for the propagation of feature annotation.</text>
</comment>
<evidence type="ECO:0000256" key="12">
    <source>
        <dbReference type="ARBA" id="ARBA00049511"/>
    </source>
</evidence>
<dbReference type="GO" id="GO:0071466">
    <property type="term" value="P:cellular response to xenobiotic stimulus"/>
    <property type="evidence" value="ECO:0007669"/>
    <property type="project" value="Ensembl"/>
</dbReference>
<gene>
    <name evidence="16" type="primary">ACER2</name>
</gene>
<name>A0A493T9U6_ANAPP</name>
<comment type="catalytic activity">
    <reaction evidence="10">
        <text>N-(9Z-octadecenoyl)-sphing-4-enine + H2O = sphing-4-enine + (9Z)-octadecenoate</text>
        <dbReference type="Rhea" id="RHEA:41299"/>
        <dbReference type="ChEBI" id="CHEBI:15377"/>
        <dbReference type="ChEBI" id="CHEBI:30823"/>
        <dbReference type="ChEBI" id="CHEBI:57756"/>
        <dbReference type="ChEBI" id="CHEBI:77996"/>
    </reaction>
    <physiologicalReaction direction="left-to-right" evidence="10">
        <dbReference type="Rhea" id="RHEA:41300"/>
    </physiologicalReaction>
</comment>
<dbReference type="GO" id="GO:0046514">
    <property type="term" value="P:ceramide catabolic process"/>
    <property type="evidence" value="ECO:0007669"/>
    <property type="project" value="Ensembl"/>
</dbReference>
<sequence>MCKSQCACRVNTARGKTRSCQLLWNPFSVQTKEGGVRADRKAAGRAAERSRLEEPRGGRQRGPGQASRKPGAPPAPQAAGREEKEEEAAIKQEEAAIEQQEEVIKQQQQQEQQQPPRRAAAGSHGHAAVVGPAAGRQLGGGLVRGQLHHRARHRRVLQHGIGSVYFHATLSFLGQMLDELAILWVLMCALAMWFPRRYLPRVFRNDRSRFKAAVGVLSGVTTCLAFIKPAINNISLMTLGVPCTALLIAELKRCENLRVYKLGLFSGLWWMLALFCWISDKVFCEIWSSFNFPYLHCVWHILICLAAYLGCVCFAYFDAASEIPEQGPVIKFWPSERWAFIGVPYVTLLCAHKKSAVKIT</sequence>
<dbReference type="GO" id="GO:0032526">
    <property type="term" value="P:response to retinoic acid"/>
    <property type="evidence" value="ECO:0007669"/>
    <property type="project" value="Ensembl"/>
</dbReference>
<evidence type="ECO:0000256" key="1">
    <source>
        <dbReference type="ARBA" id="ARBA00004141"/>
    </source>
</evidence>
<comment type="subcellular location">
    <subcellularLocation>
        <location evidence="1">Membrane</location>
        <topology evidence="1">Multi-pass membrane protein</topology>
    </subcellularLocation>
</comment>
<feature type="transmembrane region" description="Helical" evidence="14">
    <location>
        <begin position="298"/>
        <end position="317"/>
    </location>
</feature>
<feature type="transmembrane region" description="Helical" evidence="14">
    <location>
        <begin position="210"/>
        <end position="227"/>
    </location>
</feature>
<evidence type="ECO:0000256" key="6">
    <source>
        <dbReference type="ARBA" id="ARBA00022801"/>
    </source>
</evidence>
<keyword evidence="9 14" id="KW-0472">Membrane</keyword>
<feature type="compositionally biased region" description="Low complexity" evidence="15">
    <location>
        <begin position="105"/>
        <end position="127"/>
    </location>
</feature>